<keyword evidence="2" id="KW-1185">Reference proteome</keyword>
<dbReference type="EMBL" id="CP044205">
    <property type="protein sequence ID" value="QFY43035.1"/>
    <property type="molecule type" value="Genomic_DNA"/>
</dbReference>
<dbReference type="Proteomes" id="UP000325755">
    <property type="component" value="Chromosome"/>
</dbReference>
<organism evidence="1 2">
    <name type="scientific">Candidatus Methylospira mobilis</name>
    <dbReference type="NCBI Taxonomy" id="1808979"/>
    <lineage>
        <taxon>Bacteria</taxon>
        <taxon>Pseudomonadati</taxon>
        <taxon>Pseudomonadota</taxon>
        <taxon>Gammaproteobacteria</taxon>
        <taxon>Methylococcales</taxon>
        <taxon>Methylococcaceae</taxon>
        <taxon>Candidatus Methylospira</taxon>
    </lineage>
</organism>
<evidence type="ECO:0000313" key="1">
    <source>
        <dbReference type="EMBL" id="QFY43035.1"/>
    </source>
</evidence>
<dbReference type="RefSeq" id="WP_153249018.1">
    <property type="nucleotide sequence ID" value="NZ_CP044205.1"/>
</dbReference>
<protein>
    <submittedName>
        <fullName evidence="1">Uncharacterized protein</fullName>
    </submittedName>
</protein>
<dbReference type="InParanoid" id="A0A5Q0BGP6"/>
<proteinExistence type="predicted"/>
<evidence type="ECO:0000313" key="2">
    <source>
        <dbReference type="Proteomes" id="UP000325755"/>
    </source>
</evidence>
<dbReference type="AlphaFoldDB" id="A0A5Q0BGP6"/>
<gene>
    <name evidence="1" type="ORF">F6R98_10745</name>
</gene>
<name>A0A5Q0BGP6_9GAMM</name>
<sequence>MIGGTPVETLGPLRNSFVVDEVESELRQLFLDLYDAHLSPQVADENVLGVAHLGSMELLNRAMQADGLALPNRGNALAYQYLYRAWKGRNSGRGLEFLRTAMQLIWPTGWELDQMMQLKSAPYPAALSPASTTGNDDDKFLTSRVRVLVDNTENDFHDIDQLAPLLRTTTPARITLYFSILNRMKIQPTAGAAIGRQALRSKISSAITGSGRIQAGVSPTATGSFSDHRGAKRDVMGRLLRSAELRMANQRPLLPPSLTPIMVTAAIAERIQQEMARIANSTIKAPALVAGVAMHGSAVDDPNRPSATISAQMRRAAGASLLGHFTDQTRSVRVNGARRIAAGVRAHNQRALLPQSMMPILVFEGLSLVKGGLRTGSSSMLERAYAVSANSGAHPVSVATEQHTVITSDGPLQPHCSSVQERVTGVTVNGSEHPTSVATERHTAAVCDSGISGLKSSYEWEGEWDGRYWDGNVSFFYDSTTG</sequence>
<dbReference type="KEGG" id="mmob:F6R98_10745"/>
<accession>A0A5Q0BGP6</accession>
<reference evidence="1 2" key="1">
    <citation type="submission" date="2019-09" db="EMBL/GenBank/DDBJ databases">
        <title>Ecophysiology of the spiral-shaped methanotroph Methylospira mobilis as revealed by the complete genome sequence.</title>
        <authorList>
            <person name="Oshkin I.Y."/>
            <person name="Dedysh S.N."/>
            <person name="Miroshnikov K."/>
            <person name="Danilova O.V."/>
            <person name="Hakobyan A."/>
            <person name="Liesack W."/>
        </authorList>
    </citation>
    <scope>NUCLEOTIDE SEQUENCE [LARGE SCALE GENOMIC DNA]</scope>
    <source>
        <strain evidence="1 2">Shm1</strain>
    </source>
</reference>